<gene>
    <name evidence="12" type="primary">dapA</name>
    <name evidence="16" type="ORF">FC81_GL001520</name>
</gene>
<evidence type="ECO:0000256" key="2">
    <source>
        <dbReference type="ARBA" id="ARBA00005120"/>
    </source>
</evidence>
<dbReference type="CDD" id="cd00950">
    <property type="entry name" value="DHDPS"/>
    <property type="match status" value="1"/>
</dbReference>
<keyword evidence="9 12" id="KW-0456">Lyase</keyword>
<comment type="function">
    <text evidence="1 12">Catalyzes the condensation of (S)-aspartate-beta-semialdehyde [(S)-ASA] and pyruvate to 4-hydroxy-tetrahydrodipicolinate (HTPA).</text>
</comment>
<accession>A0A0R1M090</accession>
<evidence type="ECO:0000313" key="16">
    <source>
        <dbReference type="EMBL" id="KRL01375.1"/>
    </source>
</evidence>
<dbReference type="Pfam" id="PF00701">
    <property type="entry name" value="DHDPS"/>
    <property type="match status" value="1"/>
</dbReference>
<keyword evidence="7 12" id="KW-0220">Diaminopimelate biosynthesis</keyword>
<comment type="pathway">
    <text evidence="2 12">Amino-acid biosynthesis; L-lysine biosynthesis via DAP pathway; (S)-tetrahydrodipicolinate from L-aspartate: step 3/4.</text>
</comment>
<feature type="active site" description="Schiff-base intermediate with substrate" evidence="12 14">
    <location>
        <position position="165"/>
    </location>
</feature>
<dbReference type="PATRIC" id="fig|1423731.3.peg.1561"/>
<dbReference type="UniPathway" id="UPA00034">
    <property type="reaction ID" value="UER00017"/>
</dbReference>
<dbReference type="AlphaFoldDB" id="A0A0R1M090"/>
<dbReference type="InterPro" id="IPR005263">
    <property type="entry name" value="DapA"/>
</dbReference>
<comment type="catalytic activity">
    <reaction evidence="11 12">
        <text>L-aspartate 4-semialdehyde + pyruvate = (2S,4S)-4-hydroxy-2,3,4,5-tetrahydrodipicolinate + H2O + H(+)</text>
        <dbReference type="Rhea" id="RHEA:34171"/>
        <dbReference type="ChEBI" id="CHEBI:15361"/>
        <dbReference type="ChEBI" id="CHEBI:15377"/>
        <dbReference type="ChEBI" id="CHEBI:15378"/>
        <dbReference type="ChEBI" id="CHEBI:67139"/>
        <dbReference type="ChEBI" id="CHEBI:537519"/>
        <dbReference type="EC" id="4.3.3.7"/>
    </reaction>
</comment>
<dbReference type="NCBIfam" id="TIGR00674">
    <property type="entry name" value="dapA"/>
    <property type="match status" value="1"/>
</dbReference>
<evidence type="ECO:0000256" key="11">
    <source>
        <dbReference type="ARBA" id="ARBA00047836"/>
    </source>
</evidence>
<keyword evidence="5 12" id="KW-0963">Cytoplasm</keyword>
<dbReference type="PANTHER" id="PTHR12128">
    <property type="entry name" value="DIHYDRODIPICOLINATE SYNTHASE"/>
    <property type="match status" value="1"/>
</dbReference>
<comment type="subunit">
    <text evidence="12">Homotetramer; dimer of dimers.</text>
</comment>
<dbReference type="GO" id="GO:0008840">
    <property type="term" value="F:4-hydroxy-tetrahydrodipicolinate synthase activity"/>
    <property type="evidence" value="ECO:0007669"/>
    <property type="project" value="UniProtKB-UniRule"/>
</dbReference>
<evidence type="ECO:0000256" key="14">
    <source>
        <dbReference type="PIRSR" id="PIRSR001365-1"/>
    </source>
</evidence>
<dbReference type="InterPro" id="IPR013785">
    <property type="entry name" value="Aldolase_TIM"/>
</dbReference>
<dbReference type="InterPro" id="IPR002220">
    <property type="entry name" value="DapA-like"/>
</dbReference>
<dbReference type="EC" id="4.3.3.7" evidence="4 12"/>
<evidence type="ECO:0000256" key="4">
    <source>
        <dbReference type="ARBA" id="ARBA00012086"/>
    </source>
</evidence>
<dbReference type="GO" id="GO:0009089">
    <property type="term" value="P:lysine biosynthetic process via diaminopimelate"/>
    <property type="evidence" value="ECO:0007669"/>
    <property type="project" value="UniProtKB-UniRule"/>
</dbReference>
<feature type="site" description="Part of a proton relay during catalysis" evidence="12">
    <location>
        <position position="47"/>
    </location>
</feature>
<evidence type="ECO:0000256" key="10">
    <source>
        <dbReference type="ARBA" id="ARBA00023270"/>
    </source>
</evidence>
<feature type="site" description="Part of a proton relay during catalysis" evidence="12">
    <location>
        <position position="111"/>
    </location>
</feature>
<feature type="binding site" evidence="12 15">
    <location>
        <position position="48"/>
    </location>
    <ligand>
        <name>pyruvate</name>
        <dbReference type="ChEBI" id="CHEBI:15361"/>
    </ligand>
</feature>
<dbReference type="PANTHER" id="PTHR12128:SF66">
    <property type="entry name" value="4-HYDROXY-2-OXOGLUTARATE ALDOLASE, MITOCHONDRIAL"/>
    <property type="match status" value="1"/>
</dbReference>
<dbReference type="SUPFAM" id="SSF51569">
    <property type="entry name" value="Aldolase"/>
    <property type="match status" value="1"/>
</dbReference>
<dbReference type="Gene3D" id="3.20.20.70">
    <property type="entry name" value="Aldolase class I"/>
    <property type="match status" value="1"/>
</dbReference>
<dbReference type="PIRSF" id="PIRSF001365">
    <property type="entry name" value="DHDPS"/>
    <property type="match status" value="1"/>
</dbReference>
<feature type="binding site" evidence="12 15">
    <location>
        <position position="206"/>
    </location>
    <ligand>
        <name>pyruvate</name>
        <dbReference type="ChEBI" id="CHEBI:15361"/>
    </ligand>
</feature>
<evidence type="ECO:0000256" key="1">
    <source>
        <dbReference type="ARBA" id="ARBA00003294"/>
    </source>
</evidence>
<reference evidence="16 17" key="1">
    <citation type="journal article" date="2015" name="Genome Announc.">
        <title>Expanding the biotechnology potential of lactobacilli through comparative genomics of 213 strains and associated genera.</title>
        <authorList>
            <person name="Sun Z."/>
            <person name="Harris H.M."/>
            <person name="McCann A."/>
            <person name="Guo C."/>
            <person name="Argimon S."/>
            <person name="Zhang W."/>
            <person name="Yang X."/>
            <person name="Jeffery I.B."/>
            <person name="Cooney J.C."/>
            <person name="Kagawa T.F."/>
            <person name="Liu W."/>
            <person name="Song Y."/>
            <person name="Salvetti E."/>
            <person name="Wrobel A."/>
            <person name="Rasinkangas P."/>
            <person name="Parkhill J."/>
            <person name="Rea M.C."/>
            <person name="O'Sullivan O."/>
            <person name="Ritari J."/>
            <person name="Douillard F.P."/>
            <person name="Paul Ross R."/>
            <person name="Yang R."/>
            <person name="Briner A.E."/>
            <person name="Felis G.E."/>
            <person name="de Vos W.M."/>
            <person name="Barrangou R."/>
            <person name="Klaenhammer T.R."/>
            <person name="Caufield P.W."/>
            <person name="Cui Y."/>
            <person name="Zhang H."/>
            <person name="O'Toole P.W."/>
        </authorList>
    </citation>
    <scope>NUCLEOTIDE SEQUENCE [LARGE SCALE GENOMIC DNA]</scope>
    <source>
        <strain evidence="16 17">DSM 19910</strain>
    </source>
</reference>
<keyword evidence="6 12" id="KW-0028">Amino-acid biosynthesis</keyword>
<dbReference type="PROSITE" id="PS00666">
    <property type="entry name" value="DHDPS_2"/>
    <property type="match status" value="1"/>
</dbReference>
<dbReference type="STRING" id="1423731.FC81_GL001520"/>
<organism evidence="16 17">
    <name type="scientific">Liquorilactobacillus capillatus DSM 19910</name>
    <dbReference type="NCBI Taxonomy" id="1423731"/>
    <lineage>
        <taxon>Bacteria</taxon>
        <taxon>Bacillati</taxon>
        <taxon>Bacillota</taxon>
        <taxon>Bacilli</taxon>
        <taxon>Lactobacillales</taxon>
        <taxon>Lactobacillaceae</taxon>
        <taxon>Liquorilactobacillus</taxon>
    </lineage>
</organism>
<dbReference type="RefSeq" id="WP_057744851.1">
    <property type="nucleotide sequence ID" value="NZ_AZEF01000027.1"/>
</dbReference>
<name>A0A0R1M090_9LACO</name>
<dbReference type="GO" id="GO:0005829">
    <property type="term" value="C:cytosol"/>
    <property type="evidence" value="ECO:0007669"/>
    <property type="project" value="TreeGrafter"/>
</dbReference>
<evidence type="ECO:0000256" key="13">
    <source>
        <dbReference type="PIRNR" id="PIRNR001365"/>
    </source>
</evidence>
<dbReference type="PROSITE" id="PS00665">
    <property type="entry name" value="DHDPS_1"/>
    <property type="match status" value="1"/>
</dbReference>
<dbReference type="EMBL" id="AZEF01000027">
    <property type="protein sequence ID" value="KRL01375.1"/>
    <property type="molecule type" value="Genomic_DNA"/>
</dbReference>
<evidence type="ECO:0000256" key="15">
    <source>
        <dbReference type="PIRSR" id="PIRSR001365-2"/>
    </source>
</evidence>
<dbReference type="Proteomes" id="UP000051621">
    <property type="component" value="Unassembled WGS sequence"/>
</dbReference>
<dbReference type="HAMAP" id="MF_00418">
    <property type="entry name" value="DapA"/>
    <property type="match status" value="1"/>
</dbReference>
<dbReference type="SMART" id="SM01130">
    <property type="entry name" value="DHDPS"/>
    <property type="match status" value="1"/>
</dbReference>
<keyword evidence="17" id="KW-1185">Reference proteome</keyword>
<comment type="subcellular location">
    <subcellularLocation>
        <location evidence="12">Cytoplasm</location>
    </subcellularLocation>
</comment>
<proteinExistence type="inferred from homology"/>
<comment type="caution">
    <text evidence="12">Was originally thought to be a dihydrodipicolinate synthase (DHDPS), catalyzing the condensation of (S)-aspartate-beta-semialdehyde [(S)-ASA] and pyruvate to dihydrodipicolinate (DHDP). However, it was shown in E.coli that the product of the enzymatic reaction is not dihydrodipicolinate but in fact (4S)-4-hydroxy-2,3,4,5-tetrahydro-(2S)-dipicolinic acid (HTPA), and that the consecutive dehydration reaction leading to DHDP is not spontaneous but catalyzed by DapB.</text>
</comment>
<protein>
    <recommendedName>
        <fullName evidence="4 12">4-hydroxy-tetrahydrodipicolinate synthase</fullName>
        <shortName evidence="12">HTPA synthase</shortName>
        <ecNumber evidence="4 12">4.3.3.7</ecNumber>
    </recommendedName>
</protein>
<dbReference type="OrthoDB" id="9782828at2"/>
<dbReference type="InterPro" id="IPR020624">
    <property type="entry name" value="Schiff_base-form_aldolases_CS"/>
</dbReference>
<evidence type="ECO:0000256" key="9">
    <source>
        <dbReference type="ARBA" id="ARBA00023239"/>
    </source>
</evidence>
<dbReference type="GO" id="GO:0019877">
    <property type="term" value="P:diaminopimelate biosynthetic process"/>
    <property type="evidence" value="ECO:0007669"/>
    <property type="project" value="UniProtKB-UniRule"/>
</dbReference>
<comment type="similarity">
    <text evidence="3 12 13">Belongs to the DapA family.</text>
</comment>
<keyword evidence="10 12" id="KW-0704">Schiff base</keyword>
<evidence type="ECO:0000313" key="17">
    <source>
        <dbReference type="Proteomes" id="UP000051621"/>
    </source>
</evidence>
<dbReference type="InterPro" id="IPR020625">
    <property type="entry name" value="Schiff_base-form_aldolases_AS"/>
</dbReference>
<evidence type="ECO:0000256" key="6">
    <source>
        <dbReference type="ARBA" id="ARBA00022605"/>
    </source>
</evidence>
<evidence type="ECO:0000256" key="3">
    <source>
        <dbReference type="ARBA" id="ARBA00007592"/>
    </source>
</evidence>
<evidence type="ECO:0000256" key="12">
    <source>
        <dbReference type="HAMAP-Rule" id="MF_00418"/>
    </source>
</evidence>
<keyword evidence="8 12" id="KW-0457">Lysine biosynthesis</keyword>
<evidence type="ECO:0000256" key="8">
    <source>
        <dbReference type="ARBA" id="ARBA00023154"/>
    </source>
</evidence>
<sequence length="294" mass="31307">MNLKKAEIMTAMVTPFAEDGTISYPLLGKLIDYLLDNGTQGILVSGTTGEAPTLTEEEKLALITETVKLVKGRVPIIAGTGSNSTQATIDYTNKVAKIKGIDAALVVVPYYNKPDQAGMIAHFTAVADQSALPLFIYNIPGRTGVVMEVATIAELAQHPNIIGIKDCTGNVNLSQIIAETPDDFLVYTGEDADALAAKTLGGQGVISVAAHLYGNDLNKMYQAVEDGKYQEAGSIMRSLTPKMAAVFSAPSPSPVKAALNHLGIEVGGCRLPILPLNEKQTNELLQRLNLQKER</sequence>
<evidence type="ECO:0000256" key="7">
    <source>
        <dbReference type="ARBA" id="ARBA00022915"/>
    </source>
</evidence>
<evidence type="ECO:0000256" key="5">
    <source>
        <dbReference type="ARBA" id="ARBA00022490"/>
    </source>
</evidence>
<dbReference type="PRINTS" id="PR00146">
    <property type="entry name" value="DHPICSNTHASE"/>
</dbReference>
<feature type="active site" description="Proton donor/acceptor" evidence="12 14">
    <location>
        <position position="137"/>
    </location>
</feature>
<comment type="caution">
    <text evidence="16">The sequence shown here is derived from an EMBL/GenBank/DDBJ whole genome shotgun (WGS) entry which is preliminary data.</text>
</comment>